<dbReference type="PANTHER" id="PTHR33365">
    <property type="entry name" value="YALI0B05434P"/>
    <property type="match status" value="1"/>
</dbReference>
<reference evidence="4 5" key="1">
    <citation type="submission" date="2015-07" db="EMBL/GenBank/DDBJ databases">
        <title>Comparative genomics of the Sigatoka disease complex on banana suggests a link between parallel evolutionary changes in Pseudocercospora fijiensis and Pseudocercospora eumusae and increased virulence on the banana host.</title>
        <authorList>
            <person name="Chang T.-C."/>
            <person name="Salvucci A."/>
            <person name="Crous P.W."/>
            <person name="Stergiopoulos I."/>
        </authorList>
    </citation>
    <scope>NUCLEOTIDE SEQUENCE [LARGE SCALE GENOMIC DNA]</scope>
    <source>
        <strain evidence="4 5">CBS 114824</strain>
    </source>
</reference>
<keyword evidence="3" id="KW-0472">Membrane</keyword>
<organism evidence="4 5">
    <name type="scientific">Pseudocercospora eumusae</name>
    <dbReference type="NCBI Taxonomy" id="321146"/>
    <lineage>
        <taxon>Eukaryota</taxon>
        <taxon>Fungi</taxon>
        <taxon>Dikarya</taxon>
        <taxon>Ascomycota</taxon>
        <taxon>Pezizomycotina</taxon>
        <taxon>Dothideomycetes</taxon>
        <taxon>Dothideomycetidae</taxon>
        <taxon>Mycosphaerellales</taxon>
        <taxon>Mycosphaerellaceae</taxon>
        <taxon>Pseudocercospora</taxon>
    </lineage>
</organism>
<evidence type="ECO:0000256" key="3">
    <source>
        <dbReference type="SAM" id="Phobius"/>
    </source>
</evidence>
<proteinExistence type="inferred from homology"/>
<dbReference type="STRING" id="321146.A0A139H7H3"/>
<comment type="similarity">
    <text evidence="2">Belongs to the ustYa family.</text>
</comment>
<dbReference type="PANTHER" id="PTHR33365:SF4">
    <property type="entry name" value="CYCLOCHLOROTINE BIOSYNTHESIS PROTEIN O"/>
    <property type="match status" value="1"/>
</dbReference>
<evidence type="ECO:0000313" key="4">
    <source>
        <dbReference type="EMBL" id="KXS98423.1"/>
    </source>
</evidence>
<dbReference type="OrthoDB" id="3687641at2759"/>
<comment type="caution">
    <text evidence="4">The sequence shown here is derived from an EMBL/GenBank/DDBJ whole genome shotgun (WGS) entry which is preliminary data.</text>
</comment>
<evidence type="ECO:0000313" key="5">
    <source>
        <dbReference type="Proteomes" id="UP000070133"/>
    </source>
</evidence>
<dbReference type="Proteomes" id="UP000070133">
    <property type="component" value="Unassembled WGS sequence"/>
</dbReference>
<feature type="transmembrane region" description="Helical" evidence="3">
    <location>
        <begin position="23"/>
        <end position="44"/>
    </location>
</feature>
<evidence type="ECO:0000256" key="2">
    <source>
        <dbReference type="ARBA" id="ARBA00035112"/>
    </source>
</evidence>
<name>A0A139H7H3_9PEZI</name>
<dbReference type="Pfam" id="PF11807">
    <property type="entry name" value="UstYa"/>
    <property type="match status" value="1"/>
</dbReference>
<keyword evidence="3" id="KW-1133">Transmembrane helix</keyword>
<accession>A0A139H7H3</accession>
<evidence type="ECO:0000256" key="1">
    <source>
        <dbReference type="ARBA" id="ARBA00004685"/>
    </source>
</evidence>
<sequence length="231" mass="26010">MKFKYTPVVDEENGHDFDTRHSYAGTVLSAGFLLVVGLMSGIALDQYRTHTTTTIASYNHGFATEKLLPPGVTDLSIQKFVGGNPFFLSNGTEVIQLDPRKPVYVGPPSPEIDDAWEYLIEARYFDIDAAEARMLWPDTYTNYNLHYANGTATDSYLGGFDTFHSLHCLNEIRKRLSPDYYPRTPSHGPIHDQHCIDHIRQVLQCLSVASIIPSLYRPTIDIQYSDAAQPH</sequence>
<gene>
    <name evidence="4" type="ORF">AC578_1777</name>
</gene>
<keyword evidence="3" id="KW-0812">Transmembrane</keyword>
<keyword evidence="5" id="KW-1185">Reference proteome</keyword>
<dbReference type="InterPro" id="IPR021765">
    <property type="entry name" value="UstYa-like"/>
</dbReference>
<protein>
    <submittedName>
        <fullName evidence="4">Uncharacterized protein</fullName>
    </submittedName>
</protein>
<dbReference type="EMBL" id="LFZN01000114">
    <property type="protein sequence ID" value="KXS98423.1"/>
    <property type="molecule type" value="Genomic_DNA"/>
</dbReference>
<feature type="non-terminal residue" evidence="4">
    <location>
        <position position="231"/>
    </location>
</feature>
<dbReference type="GO" id="GO:0043386">
    <property type="term" value="P:mycotoxin biosynthetic process"/>
    <property type="evidence" value="ECO:0007669"/>
    <property type="project" value="InterPro"/>
</dbReference>
<dbReference type="AlphaFoldDB" id="A0A139H7H3"/>
<comment type="pathway">
    <text evidence="1">Mycotoxin biosynthesis.</text>
</comment>